<gene>
    <name evidence="2" type="ORF">SOW75_19345</name>
</gene>
<feature type="region of interest" description="Disordered" evidence="1">
    <location>
        <begin position="91"/>
        <end position="128"/>
    </location>
</feature>
<reference evidence="2 3" key="1">
    <citation type="submission" date="2023-11" db="EMBL/GenBank/DDBJ databases">
        <title>Draft genomes analysis of Pseudomonas asiatica isolated from milk, feces and farm soil of cows suffering from clinical mastitis.</title>
        <authorList>
            <person name="Rahman T."/>
            <person name="Das Z.C."/>
            <person name="Hoque M.N."/>
        </authorList>
    </citation>
    <scope>NUCLEOTIDE SEQUENCE [LARGE SCALE GENOMIC DNA]</scope>
    <source>
        <strain evidence="2 3">2F2</strain>
    </source>
</reference>
<feature type="non-terminal residue" evidence="2">
    <location>
        <position position="1"/>
    </location>
</feature>
<sequence>PTRTAQALIFAVLVGAGVSGRRTAAKGREAAPVFCRKHVRCSPAKPTSDRQKNPNCHPDLCILPQLCKASNAPGADFSLTLARNDEMHEIPNLPFPSLNPEEPTVTVHAEPAAAVEQDGDDQSSADQE</sequence>
<dbReference type="Proteomes" id="UP001292116">
    <property type="component" value="Unassembled WGS sequence"/>
</dbReference>
<organism evidence="2 3">
    <name type="scientific">Pseudomonas asiatica</name>
    <dbReference type="NCBI Taxonomy" id="2219225"/>
    <lineage>
        <taxon>Bacteria</taxon>
        <taxon>Pseudomonadati</taxon>
        <taxon>Pseudomonadota</taxon>
        <taxon>Gammaproteobacteria</taxon>
        <taxon>Pseudomonadales</taxon>
        <taxon>Pseudomonadaceae</taxon>
        <taxon>Pseudomonas</taxon>
    </lineage>
</organism>
<name>A0ABU5L2G5_9PSED</name>
<evidence type="ECO:0000313" key="3">
    <source>
        <dbReference type="Proteomes" id="UP001292116"/>
    </source>
</evidence>
<accession>A0ABU5L2G5</accession>
<keyword evidence="3" id="KW-1185">Reference proteome</keyword>
<dbReference type="EMBL" id="JAXUBM010000023">
    <property type="protein sequence ID" value="MDZ5740346.1"/>
    <property type="molecule type" value="Genomic_DNA"/>
</dbReference>
<proteinExistence type="predicted"/>
<protein>
    <submittedName>
        <fullName evidence="2">Uncharacterized protein</fullName>
    </submittedName>
</protein>
<evidence type="ECO:0000313" key="2">
    <source>
        <dbReference type="EMBL" id="MDZ5740346.1"/>
    </source>
</evidence>
<feature type="compositionally biased region" description="Acidic residues" evidence="1">
    <location>
        <begin position="117"/>
        <end position="128"/>
    </location>
</feature>
<dbReference type="RefSeq" id="WP_322491742.1">
    <property type="nucleotide sequence ID" value="NZ_JAXUBM010000023.1"/>
</dbReference>
<comment type="caution">
    <text evidence="2">The sequence shown here is derived from an EMBL/GenBank/DDBJ whole genome shotgun (WGS) entry which is preliminary data.</text>
</comment>
<evidence type="ECO:0000256" key="1">
    <source>
        <dbReference type="SAM" id="MobiDB-lite"/>
    </source>
</evidence>